<evidence type="ECO:0000256" key="1">
    <source>
        <dbReference type="ARBA" id="ARBA00006652"/>
    </source>
</evidence>
<feature type="coiled-coil region" evidence="3">
    <location>
        <begin position="20"/>
        <end position="54"/>
    </location>
</feature>
<organism evidence="5">
    <name type="scientific">Pundamilia nyererei</name>
    <dbReference type="NCBI Taxonomy" id="303518"/>
    <lineage>
        <taxon>Eukaryota</taxon>
        <taxon>Metazoa</taxon>
        <taxon>Chordata</taxon>
        <taxon>Craniata</taxon>
        <taxon>Vertebrata</taxon>
        <taxon>Euteleostomi</taxon>
        <taxon>Actinopterygii</taxon>
        <taxon>Neopterygii</taxon>
        <taxon>Teleostei</taxon>
        <taxon>Neoteleostei</taxon>
        <taxon>Acanthomorphata</taxon>
        <taxon>Ovalentaria</taxon>
        <taxon>Cichlomorphae</taxon>
        <taxon>Cichliformes</taxon>
        <taxon>Cichlidae</taxon>
        <taxon>African cichlids</taxon>
        <taxon>Pseudocrenilabrinae</taxon>
        <taxon>Haplochromini</taxon>
        <taxon>Pundamilia</taxon>
    </lineage>
</organism>
<dbReference type="PROSITE" id="PS00018">
    <property type="entry name" value="EF_HAND_1"/>
    <property type="match status" value="1"/>
</dbReference>
<feature type="region of interest" description="Disordered" evidence="4">
    <location>
        <begin position="437"/>
        <end position="488"/>
    </location>
</feature>
<feature type="compositionally biased region" description="Polar residues" evidence="4">
    <location>
        <begin position="361"/>
        <end position="376"/>
    </location>
</feature>
<feature type="region of interest" description="Disordered" evidence="4">
    <location>
        <begin position="333"/>
        <end position="379"/>
    </location>
</feature>
<reference evidence="5" key="1">
    <citation type="submission" date="2023-09" db="UniProtKB">
        <authorList>
            <consortium name="Ensembl"/>
        </authorList>
    </citation>
    <scope>IDENTIFICATION</scope>
</reference>
<dbReference type="InterPro" id="IPR018247">
    <property type="entry name" value="EF_Hand_1_Ca_BS"/>
</dbReference>
<evidence type="ECO:0000313" key="5">
    <source>
        <dbReference type="Ensembl" id="ENSPNYP00000017011.1"/>
    </source>
</evidence>
<evidence type="ECO:0000256" key="4">
    <source>
        <dbReference type="SAM" id="MobiDB-lite"/>
    </source>
</evidence>
<feature type="compositionally biased region" description="Polar residues" evidence="4">
    <location>
        <begin position="450"/>
        <end position="488"/>
    </location>
</feature>
<dbReference type="GO" id="GO:0035371">
    <property type="term" value="C:microtubule plus-end"/>
    <property type="evidence" value="ECO:0007669"/>
    <property type="project" value="TreeGrafter"/>
</dbReference>
<comment type="similarity">
    <text evidence="1">Belongs to the SLAIN motif-containing family.</text>
</comment>
<dbReference type="Ensembl" id="ENSPNYT00000017434.1">
    <property type="protein sequence ID" value="ENSPNYP00000017011.1"/>
    <property type="gene ID" value="ENSPNYG00000012861.1"/>
</dbReference>
<evidence type="ECO:0000256" key="3">
    <source>
        <dbReference type="SAM" id="Coils"/>
    </source>
</evidence>
<dbReference type="PANTHER" id="PTHR22406:SF2">
    <property type="entry name" value="SLAIN MOTIF-CONTAINING PROTEIN 1"/>
    <property type="match status" value="1"/>
</dbReference>
<dbReference type="GO" id="GO:0031116">
    <property type="term" value="P:positive regulation of microtubule polymerization"/>
    <property type="evidence" value="ECO:0007669"/>
    <property type="project" value="TreeGrafter"/>
</dbReference>
<protein>
    <submittedName>
        <fullName evidence="5">SLAIN motif family member 1</fullName>
    </submittedName>
</protein>
<dbReference type="InterPro" id="IPR026179">
    <property type="entry name" value="Slain"/>
</dbReference>
<dbReference type="PANTHER" id="PTHR22406">
    <property type="entry name" value="NASCENT POLYPEPTIDE-ASSOCIATED COMPLEX SUBUNIT ALPHA, MUSCLE-SPECIFIC FORM"/>
    <property type="match status" value="1"/>
</dbReference>
<dbReference type="AlphaFoldDB" id="A0A3B4G612"/>
<name>A0A3B4G612_9CICH</name>
<feature type="compositionally biased region" description="Acidic residues" evidence="4">
    <location>
        <begin position="336"/>
        <end position="347"/>
    </location>
</feature>
<keyword evidence="2 3" id="KW-0175">Coiled coil</keyword>
<proteinExistence type="inferred from homology"/>
<dbReference type="GO" id="GO:0007020">
    <property type="term" value="P:microtubule nucleation"/>
    <property type="evidence" value="ECO:0007669"/>
    <property type="project" value="TreeGrafter"/>
</dbReference>
<dbReference type="GO" id="GO:0031122">
    <property type="term" value="P:cytoplasmic microtubule organization"/>
    <property type="evidence" value="ECO:0007669"/>
    <property type="project" value="TreeGrafter"/>
</dbReference>
<feature type="region of interest" description="Disordered" evidence="4">
    <location>
        <begin position="530"/>
        <end position="562"/>
    </location>
</feature>
<evidence type="ECO:0000256" key="2">
    <source>
        <dbReference type="ARBA" id="ARBA00023054"/>
    </source>
</evidence>
<sequence>MEAEVLNPQMMADVNGNNKITSAELEVLKLQELVRKLEKQNEQLRTRANAVNNCSIGPHLQTSLSCLHGGTACASDSFSAKYDVSSVPAPRGSAEEPFAYFQPSSASPDAAVEDSGAAGDTTVLDEVEILDLNVVLPMEAEDVLWLYVSPKAKLHGHSFLSPLQWCRQVLDHPGPEVELAKMTLCHRLDQARSSVFYINTNMIEFLLSRAVIFSFEAPLPSSGQSYLQPSLPLRASCSLADRTPTFLSNSTLHNVGRRHAAITPQSSLDSEVDVSELEDDSISMSYKLQDMTDVEVMARLQEESLRQDYASTSATATASRRSSSFSLHTLRHSQMDLEEEDEEDEGYDQLPPPQPRLFRTGSMQRGSLPHSHTFSSFRDCRRSSTTHQFSLSGHSQYSGPSSLITETQTAYTNSTDKLRRSMPNLIRAPSMPSVPSIPCLASPVNPPSHGPSSLPTMPSLRNSQSFDSSSGLARLQSSIPSPGQLSQRVQSVGSFPTTARHTLKATAYVSPTVQQGPTSLSTSASLNSISSTVPRSSLPRPASFIGTSGVPRPSKITQPTRSLLTPPKSLAALSALRDGSWKDGCY</sequence>
<dbReference type="Pfam" id="PF15301">
    <property type="entry name" value="SLAIN"/>
    <property type="match status" value="1"/>
</dbReference>
<dbReference type="GeneTree" id="ENSGT00390000017860"/>
<accession>A0A3B4G612</accession>